<dbReference type="InterPro" id="IPR025591">
    <property type="entry name" value="RloB"/>
</dbReference>
<keyword evidence="2" id="KW-1185">Reference proteome</keyword>
<evidence type="ECO:0000313" key="1">
    <source>
        <dbReference type="EMBL" id="TWT28495.1"/>
    </source>
</evidence>
<gene>
    <name evidence="1" type="ORF">FRX94_02690</name>
</gene>
<dbReference type="RefSeq" id="WP_146323580.1">
    <property type="nucleotide sequence ID" value="NZ_BAABLR010000014.1"/>
</dbReference>
<reference evidence="1 2" key="1">
    <citation type="submission" date="2019-08" db="EMBL/GenBank/DDBJ databases">
        <authorList>
            <person name="Lei W."/>
        </authorList>
    </citation>
    <scope>NUCLEOTIDE SEQUENCE [LARGE SCALE GENOMIC DNA]</scope>
    <source>
        <strain evidence="1 2">CCUG 58627</strain>
    </source>
</reference>
<comment type="caution">
    <text evidence="1">The sequence shown here is derived from an EMBL/GenBank/DDBJ whole genome shotgun (WGS) entry which is preliminary data.</text>
</comment>
<sequence length="216" mass="24866">MNKRQLRPKARKNNTRDYRRLVLIVTEGKTEKLYFTNPLLLGDAAHSGLNVKVDCRQTSRGTEPKHVLASMVEVVEEYKRRGLLRSGDPAWLVIDDDGRDDQAFAELAYWALSRDDRNIAYSKPQFEYWILLHYCDGHNVATQKECLEQLKRHDPKYEKTRNQSLRFDESVMRLAIQRAQNRTAGIGEDFKGLRAAGFAVTSVRLLVGFLLGLSLR</sequence>
<name>A0A5C5USY3_9CORY</name>
<dbReference type="EMBL" id="VOHM01000004">
    <property type="protein sequence ID" value="TWT28495.1"/>
    <property type="molecule type" value="Genomic_DNA"/>
</dbReference>
<protein>
    <submittedName>
        <fullName evidence="1">RloB domain-containing protein</fullName>
    </submittedName>
</protein>
<dbReference type="AlphaFoldDB" id="A0A5C5USY3"/>
<proteinExistence type="predicted"/>
<evidence type="ECO:0000313" key="2">
    <source>
        <dbReference type="Proteomes" id="UP000320791"/>
    </source>
</evidence>
<organism evidence="1 2">
    <name type="scientific">Corynebacterium canis</name>
    <dbReference type="NCBI Taxonomy" id="679663"/>
    <lineage>
        <taxon>Bacteria</taxon>
        <taxon>Bacillati</taxon>
        <taxon>Actinomycetota</taxon>
        <taxon>Actinomycetes</taxon>
        <taxon>Mycobacteriales</taxon>
        <taxon>Corynebacteriaceae</taxon>
        <taxon>Corynebacterium</taxon>
    </lineage>
</organism>
<dbReference type="Proteomes" id="UP000320791">
    <property type="component" value="Unassembled WGS sequence"/>
</dbReference>
<dbReference type="Pfam" id="PF13707">
    <property type="entry name" value="RloB"/>
    <property type="match status" value="1"/>
</dbReference>
<dbReference type="OrthoDB" id="9796523at2"/>
<accession>A0A5C5USY3</accession>